<proteinExistence type="predicted"/>
<dbReference type="GO" id="GO:0009738">
    <property type="term" value="P:abscisic acid-activated signaling pathway"/>
    <property type="evidence" value="ECO:0007669"/>
    <property type="project" value="InterPro"/>
</dbReference>
<comment type="pathway">
    <text evidence="1">Protein modification; protein ubiquitination.</text>
</comment>
<protein>
    <recommendedName>
        <fullName evidence="8">Mind bomb SH3 repeat domain-containing protein</fullName>
    </recommendedName>
</protein>
<evidence type="ECO:0000256" key="1">
    <source>
        <dbReference type="ARBA" id="ARBA00004906"/>
    </source>
</evidence>
<name>D8SRD8_SELML</name>
<evidence type="ECO:0000259" key="8">
    <source>
        <dbReference type="Pfam" id="PF18346"/>
    </source>
</evidence>
<dbReference type="InterPro" id="IPR044584">
    <property type="entry name" value="KEG"/>
</dbReference>
<reference evidence="9 10" key="1">
    <citation type="journal article" date="2011" name="Science">
        <title>The Selaginella genome identifies genetic changes associated with the evolution of vascular plants.</title>
        <authorList>
            <person name="Banks J.A."/>
            <person name="Nishiyama T."/>
            <person name="Hasebe M."/>
            <person name="Bowman J.L."/>
            <person name="Gribskov M."/>
            <person name="dePamphilis C."/>
            <person name="Albert V.A."/>
            <person name="Aono N."/>
            <person name="Aoyama T."/>
            <person name="Ambrose B.A."/>
            <person name="Ashton N.W."/>
            <person name="Axtell M.J."/>
            <person name="Barker E."/>
            <person name="Barker M.S."/>
            <person name="Bennetzen J.L."/>
            <person name="Bonawitz N.D."/>
            <person name="Chapple C."/>
            <person name="Cheng C."/>
            <person name="Correa L.G."/>
            <person name="Dacre M."/>
            <person name="DeBarry J."/>
            <person name="Dreyer I."/>
            <person name="Elias M."/>
            <person name="Engstrom E.M."/>
            <person name="Estelle M."/>
            <person name="Feng L."/>
            <person name="Finet C."/>
            <person name="Floyd S.K."/>
            <person name="Frommer W.B."/>
            <person name="Fujita T."/>
            <person name="Gramzow L."/>
            <person name="Gutensohn M."/>
            <person name="Harholt J."/>
            <person name="Hattori M."/>
            <person name="Heyl A."/>
            <person name="Hirai T."/>
            <person name="Hiwatashi Y."/>
            <person name="Ishikawa M."/>
            <person name="Iwata M."/>
            <person name="Karol K.G."/>
            <person name="Koehler B."/>
            <person name="Kolukisaoglu U."/>
            <person name="Kubo M."/>
            <person name="Kurata T."/>
            <person name="Lalonde S."/>
            <person name="Li K."/>
            <person name="Li Y."/>
            <person name="Litt A."/>
            <person name="Lyons E."/>
            <person name="Manning G."/>
            <person name="Maruyama T."/>
            <person name="Michael T.P."/>
            <person name="Mikami K."/>
            <person name="Miyazaki S."/>
            <person name="Morinaga S."/>
            <person name="Murata T."/>
            <person name="Mueller-Roeber B."/>
            <person name="Nelson D.R."/>
            <person name="Obara M."/>
            <person name="Oguri Y."/>
            <person name="Olmstead R.G."/>
            <person name="Onodera N."/>
            <person name="Petersen B.L."/>
            <person name="Pils B."/>
            <person name="Prigge M."/>
            <person name="Rensing S.A."/>
            <person name="Riano-Pachon D.M."/>
            <person name="Roberts A.W."/>
            <person name="Sato Y."/>
            <person name="Scheller H.V."/>
            <person name="Schulz B."/>
            <person name="Schulz C."/>
            <person name="Shakirov E.V."/>
            <person name="Shibagaki N."/>
            <person name="Shinohara N."/>
            <person name="Shippen D.E."/>
            <person name="Soerensen I."/>
            <person name="Sotooka R."/>
            <person name="Sugimoto N."/>
            <person name="Sugita M."/>
            <person name="Sumikawa N."/>
            <person name="Tanurdzic M."/>
            <person name="Theissen G."/>
            <person name="Ulvskov P."/>
            <person name="Wakazuki S."/>
            <person name="Weng J.K."/>
            <person name="Willats W.W."/>
            <person name="Wipf D."/>
            <person name="Wolf P.G."/>
            <person name="Yang L."/>
            <person name="Zimmer A.D."/>
            <person name="Zhu Q."/>
            <person name="Mitros T."/>
            <person name="Hellsten U."/>
            <person name="Loque D."/>
            <person name="Otillar R."/>
            <person name="Salamov A."/>
            <person name="Schmutz J."/>
            <person name="Shapiro H."/>
            <person name="Lindquist E."/>
            <person name="Lucas S."/>
            <person name="Rokhsar D."/>
            <person name="Grigoriev I.V."/>
        </authorList>
    </citation>
    <scope>NUCLEOTIDE SEQUENCE [LARGE SCALE GENOMIC DNA]</scope>
</reference>
<dbReference type="Pfam" id="PF18346">
    <property type="entry name" value="SH3_15"/>
    <property type="match status" value="1"/>
</dbReference>
<organism evidence="10">
    <name type="scientific">Selaginella moellendorffii</name>
    <name type="common">Spikemoss</name>
    <dbReference type="NCBI Taxonomy" id="88036"/>
    <lineage>
        <taxon>Eukaryota</taxon>
        <taxon>Viridiplantae</taxon>
        <taxon>Streptophyta</taxon>
        <taxon>Embryophyta</taxon>
        <taxon>Tracheophyta</taxon>
        <taxon>Lycopodiopsida</taxon>
        <taxon>Selaginellales</taxon>
        <taxon>Selaginellaceae</taxon>
        <taxon>Selaginella</taxon>
    </lineage>
</organism>
<keyword evidence="2" id="KW-0808">Transferase</keyword>
<evidence type="ECO:0000256" key="6">
    <source>
        <dbReference type="ARBA" id="ARBA00022786"/>
    </source>
</evidence>
<dbReference type="GO" id="GO:0004842">
    <property type="term" value="F:ubiquitin-protein transferase activity"/>
    <property type="evidence" value="ECO:0007669"/>
    <property type="project" value="InterPro"/>
</dbReference>
<dbReference type="HOGENOM" id="CLU_2594321_0_0_1"/>
<keyword evidence="7" id="KW-0862">Zinc</keyword>
<keyword evidence="5" id="KW-0863">Zinc-finger</keyword>
<evidence type="ECO:0000256" key="2">
    <source>
        <dbReference type="ARBA" id="ARBA00022679"/>
    </source>
</evidence>
<dbReference type="PANTHER" id="PTHR46960">
    <property type="entry name" value="E3 UBIQUITIN-PROTEIN LIGASE KEG"/>
    <property type="match status" value="1"/>
</dbReference>
<sequence length="80" mass="8808">MERVEEFKVGDWVRIRLTLTSAKYGLGSHSGNETLASRGVVYGVDADGRLRIQFARREGRPWIGDPADVELEQGGATTTT</sequence>
<dbReference type="EMBL" id="GL377635">
    <property type="protein sequence ID" value="EFJ13033.1"/>
    <property type="molecule type" value="Genomic_DNA"/>
</dbReference>
<dbReference type="InParanoid" id="D8SRD8"/>
<evidence type="ECO:0000256" key="7">
    <source>
        <dbReference type="ARBA" id="ARBA00022833"/>
    </source>
</evidence>
<accession>D8SRD8</accession>
<evidence type="ECO:0000256" key="5">
    <source>
        <dbReference type="ARBA" id="ARBA00022771"/>
    </source>
</evidence>
<dbReference type="GO" id="GO:0016567">
    <property type="term" value="P:protein ubiquitination"/>
    <property type="evidence" value="ECO:0007669"/>
    <property type="project" value="UniProtKB-UniPathway"/>
</dbReference>
<evidence type="ECO:0000313" key="10">
    <source>
        <dbReference type="Proteomes" id="UP000001514"/>
    </source>
</evidence>
<keyword evidence="10" id="KW-1185">Reference proteome</keyword>
<dbReference type="GO" id="GO:0008270">
    <property type="term" value="F:zinc ion binding"/>
    <property type="evidence" value="ECO:0007669"/>
    <property type="project" value="UniProtKB-KW"/>
</dbReference>
<keyword evidence="4" id="KW-0677">Repeat</keyword>
<dbReference type="KEGG" id="smo:SELMODRAFT_123205"/>
<dbReference type="Gramene" id="EFJ13033">
    <property type="protein sequence ID" value="EFJ13033"/>
    <property type="gene ID" value="SELMODRAFT_123205"/>
</dbReference>
<dbReference type="STRING" id="88036.D8SRD8"/>
<gene>
    <name evidence="9" type="ORF">SELMODRAFT_123205</name>
</gene>
<keyword evidence="3" id="KW-0479">Metal-binding</keyword>
<evidence type="ECO:0000256" key="4">
    <source>
        <dbReference type="ARBA" id="ARBA00022737"/>
    </source>
</evidence>
<dbReference type="Proteomes" id="UP000001514">
    <property type="component" value="Unassembled WGS sequence"/>
</dbReference>
<evidence type="ECO:0000256" key="3">
    <source>
        <dbReference type="ARBA" id="ARBA00022723"/>
    </source>
</evidence>
<dbReference type="AlphaFoldDB" id="D8SRD8"/>
<dbReference type="PANTHER" id="PTHR46960:SF1">
    <property type="entry name" value="E3 UBIQUITIN-PROTEIN LIGASE KEG"/>
    <property type="match status" value="1"/>
</dbReference>
<dbReference type="GO" id="GO:0006952">
    <property type="term" value="P:defense response"/>
    <property type="evidence" value="ECO:0007669"/>
    <property type="project" value="InterPro"/>
</dbReference>
<evidence type="ECO:0000313" key="9">
    <source>
        <dbReference type="EMBL" id="EFJ13033.1"/>
    </source>
</evidence>
<dbReference type="InterPro" id="IPR040847">
    <property type="entry name" value="SH3_15"/>
</dbReference>
<keyword evidence="6" id="KW-0833">Ubl conjugation pathway</keyword>
<feature type="domain" description="Mind bomb SH3 repeat" evidence="8">
    <location>
        <begin position="7"/>
        <end position="69"/>
    </location>
</feature>
<dbReference type="UniPathway" id="UPA00143"/>